<keyword evidence="1" id="KW-1133">Transmembrane helix</keyword>
<dbReference type="Proteomes" id="UP001172155">
    <property type="component" value="Unassembled WGS sequence"/>
</dbReference>
<feature type="transmembrane region" description="Helical" evidence="1">
    <location>
        <begin position="366"/>
        <end position="389"/>
    </location>
</feature>
<protein>
    <submittedName>
        <fullName evidence="2">Uncharacterized protein</fullName>
    </submittedName>
</protein>
<evidence type="ECO:0000313" key="3">
    <source>
        <dbReference type="Proteomes" id="UP001172155"/>
    </source>
</evidence>
<reference evidence="2" key="1">
    <citation type="submission" date="2023-06" db="EMBL/GenBank/DDBJ databases">
        <title>Genome-scale phylogeny and comparative genomics of the fungal order Sordariales.</title>
        <authorList>
            <consortium name="Lawrence Berkeley National Laboratory"/>
            <person name="Hensen N."/>
            <person name="Bonometti L."/>
            <person name="Westerberg I."/>
            <person name="Brannstrom I.O."/>
            <person name="Guillou S."/>
            <person name="Cros-Aarteil S."/>
            <person name="Calhoun S."/>
            <person name="Haridas S."/>
            <person name="Kuo A."/>
            <person name="Mondo S."/>
            <person name="Pangilinan J."/>
            <person name="Riley R."/>
            <person name="LaButti K."/>
            <person name="Andreopoulos B."/>
            <person name="Lipzen A."/>
            <person name="Chen C."/>
            <person name="Yanf M."/>
            <person name="Daum C."/>
            <person name="Ng V."/>
            <person name="Clum A."/>
            <person name="Steindorff A."/>
            <person name="Ohm R."/>
            <person name="Martin F."/>
            <person name="Silar P."/>
            <person name="Natvig D."/>
            <person name="Lalanne C."/>
            <person name="Gautier V."/>
            <person name="Ament-velasquez S.L."/>
            <person name="Kruys A."/>
            <person name="Hutchinson M.I."/>
            <person name="Powell A.J."/>
            <person name="Barry K."/>
            <person name="Miller A.N."/>
            <person name="Grigoriev I.V."/>
            <person name="Debuchy R."/>
            <person name="Gladieux P."/>
            <person name="Thoren M.H."/>
            <person name="Johannesson H."/>
        </authorList>
    </citation>
    <scope>NUCLEOTIDE SEQUENCE</scope>
    <source>
        <strain evidence="2">SMH3187-1</strain>
    </source>
</reference>
<sequence>MGAETNFTVTVPVGTSNHGDPHLVCTPAKWYDYILFFSLNYFIHAATVPSVPGETLPETVYTVVNALFVPGFGVTRAIRRLVLRPRLNPKHPLDCALKAGALAMVVRGDSGDRPPDHWTYKTFTDTSELTQVQIPRTRTIHGRCGLPQGYSLYIVPTGAKLAPVLSPRSTMEGEPKAGSFSKPANQTSAVKVLFSLAQAVAGGVAIYRARGDQIQQYGYGAFGLSVVPYVFMSVVNLTALLLGPEFPSMYLVRTPDMGEAERQGGDFEGIIATLVTPEDDSDGLTERVCVAWDGQASDFLWLSIFYLVLMAAPVCIVGGLSGFRPGDSSTAAQRGWILSWLIVGSISSVFIALFRTSLSETELGFFFFLLFLTIPFWIPALGGMVMVGLELREYGICSRLS</sequence>
<name>A0AA40F294_9PEZI</name>
<organism evidence="2 3">
    <name type="scientific">Schizothecium vesticola</name>
    <dbReference type="NCBI Taxonomy" id="314040"/>
    <lineage>
        <taxon>Eukaryota</taxon>
        <taxon>Fungi</taxon>
        <taxon>Dikarya</taxon>
        <taxon>Ascomycota</taxon>
        <taxon>Pezizomycotina</taxon>
        <taxon>Sordariomycetes</taxon>
        <taxon>Sordariomycetidae</taxon>
        <taxon>Sordariales</taxon>
        <taxon>Schizotheciaceae</taxon>
        <taxon>Schizothecium</taxon>
    </lineage>
</organism>
<keyword evidence="1" id="KW-0472">Membrane</keyword>
<keyword evidence="3" id="KW-1185">Reference proteome</keyword>
<proteinExistence type="predicted"/>
<feature type="transmembrane region" description="Helical" evidence="1">
    <location>
        <begin position="219"/>
        <end position="242"/>
    </location>
</feature>
<feature type="transmembrane region" description="Helical" evidence="1">
    <location>
        <begin position="335"/>
        <end position="354"/>
    </location>
</feature>
<evidence type="ECO:0000313" key="2">
    <source>
        <dbReference type="EMBL" id="KAK0749679.1"/>
    </source>
</evidence>
<dbReference type="AlphaFoldDB" id="A0AA40F294"/>
<feature type="transmembrane region" description="Helical" evidence="1">
    <location>
        <begin position="300"/>
        <end position="323"/>
    </location>
</feature>
<comment type="caution">
    <text evidence="2">The sequence shown here is derived from an EMBL/GenBank/DDBJ whole genome shotgun (WGS) entry which is preliminary data.</text>
</comment>
<evidence type="ECO:0000256" key="1">
    <source>
        <dbReference type="SAM" id="Phobius"/>
    </source>
</evidence>
<dbReference type="EMBL" id="JAUKUD010000003">
    <property type="protein sequence ID" value="KAK0749679.1"/>
    <property type="molecule type" value="Genomic_DNA"/>
</dbReference>
<keyword evidence="1" id="KW-0812">Transmembrane</keyword>
<accession>A0AA40F294</accession>
<gene>
    <name evidence="2" type="ORF">B0T18DRAFT_407326</name>
</gene>